<evidence type="ECO:0000313" key="7">
    <source>
        <dbReference type="Proteomes" id="UP000739538"/>
    </source>
</evidence>
<dbReference type="Gene3D" id="2.40.128.640">
    <property type="match status" value="1"/>
</dbReference>
<evidence type="ECO:0000256" key="4">
    <source>
        <dbReference type="RuleBase" id="RU361192"/>
    </source>
</evidence>
<dbReference type="GO" id="GO:0045490">
    <property type="term" value="P:pectin catabolic process"/>
    <property type="evidence" value="ECO:0007669"/>
    <property type="project" value="TreeGrafter"/>
</dbReference>
<dbReference type="AlphaFoldDB" id="A0A956NB64"/>
<comment type="catalytic activity">
    <reaction evidence="4">
        <text>The enzyme specifically hydrolyzes (1-&gt;4)-beta-D-galactosidic linkages in type I arabinogalactans.</text>
        <dbReference type="EC" id="3.2.1.89"/>
    </reaction>
</comment>
<evidence type="ECO:0000313" key="6">
    <source>
        <dbReference type="EMBL" id="MCA9755592.1"/>
    </source>
</evidence>
<evidence type="ECO:0000256" key="5">
    <source>
        <dbReference type="SAM" id="MobiDB-lite"/>
    </source>
</evidence>
<dbReference type="PANTHER" id="PTHR34983">
    <property type="entry name" value="ARABINOGALACTAN ENDO-BETA-1,4-GALACTANASE A"/>
    <property type="match status" value="1"/>
</dbReference>
<feature type="region of interest" description="Disordered" evidence="5">
    <location>
        <begin position="330"/>
        <end position="386"/>
    </location>
</feature>
<dbReference type="Pfam" id="PF04170">
    <property type="entry name" value="NlpE"/>
    <property type="match status" value="1"/>
</dbReference>
<comment type="similarity">
    <text evidence="1 4">Belongs to the glycosyl hydrolase 53 family.</text>
</comment>
<dbReference type="EC" id="3.2.1.89" evidence="4"/>
<evidence type="ECO:0000256" key="1">
    <source>
        <dbReference type="ARBA" id="ARBA00010687"/>
    </source>
</evidence>
<sequence length="487" mass="54124">MNEREDCGAVYRANGAKRDPFEILADAGMNAVRVRVWVHPTRTNYSTLEDAARTIGRAKALGLHTMLDFHYSDDWADPGKQVIPVEWATDLQDTAALAERVRRYTVDSLSYLGANGLMPDIVQVGNEVNTEILRPAGTRGWPIDWQRNATLLNAGIDGVRAMAGRYDTTPKVLLHIAQPENVEFWFDAALEHGVTDFDYIGISYYPYWSTQSIRELGKTVAAVREKYGKDVLVVETGYEWTHEADSRPESSPQMEPGYPPSIDGQRRFLVDVSNAVLDAGGVGVFYWEPADVPTPCSPRMDPRAWTRALFDIENGNELLPGAEFFGVIADRGNGPDRRGPANESDSPSVEPEVDESDSPSVEPQPDKSESPRGEPELDEHTSRSSLDWAGTYEGVVPCADCEGIETSIVLDYDDTFVLRTTYLGKSDEVFEQRGTVVWDERGGAIRLDVPRGAVHYLVGENVLIQLDREGNRITGDLAPRYRLAKVR</sequence>
<dbReference type="Gene3D" id="3.20.20.80">
    <property type="entry name" value="Glycosidases"/>
    <property type="match status" value="1"/>
</dbReference>
<dbReference type="InterPro" id="IPR011683">
    <property type="entry name" value="Glyco_hydro_53"/>
</dbReference>
<feature type="region of interest" description="Disordered" evidence="5">
    <location>
        <begin position="242"/>
        <end position="262"/>
    </location>
</feature>
<comment type="caution">
    <text evidence="6">The sequence shown here is derived from an EMBL/GenBank/DDBJ whole genome shotgun (WGS) entry which is preliminary data.</text>
</comment>
<keyword evidence="3 4" id="KW-0326">Glycosidase</keyword>
<reference evidence="6" key="1">
    <citation type="submission" date="2020-04" db="EMBL/GenBank/DDBJ databases">
        <authorList>
            <person name="Zhang T."/>
        </authorList>
    </citation>
    <scope>NUCLEOTIDE SEQUENCE</scope>
    <source>
        <strain evidence="6">HKST-UBA02</strain>
    </source>
</reference>
<proteinExistence type="inferred from homology"/>
<dbReference type="GO" id="GO:0015926">
    <property type="term" value="F:glucosidase activity"/>
    <property type="evidence" value="ECO:0007669"/>
    <property type="project" value="InterPro"/>
</dbReference>
<dbReference type="GO" id="GO:0031218">
    <property type="term" value="F:arabinogalactan endo-1,4-beta-galactosidase activity"/>
    <property type="evidence" value="ECO:0007669"/>
    <property type="project" value="UniProtKB-EC"/>
</dbReference>
<dbReference type="SUPFAM" id="SSF51445">
    <property type="entry name" value="(Trans)glycosidases"/>
    <property type="match status" value="1"/>
</dbReference>
<reference evidence="6" key="2">
    <citation type="journal article" date="2021" name="Microbiome">
        <title>Successional dynamics and alternative stable states in a saline activated sludge microbial community over 9 years.</title>
        <authorList>
            <person name="Wang Y."/>
            <person name="Ye J."/>
            <person name="Ju F."/>
            <person name="Liu L."/>
            <person name="Boyd J.A."/>
            <person name="Deng Y."/>
            <person name="Parks D.H."/>
            <person name="Jiang X."/>
            <person name="Yin X."/>
            <person name="Woodcroft B.J."/>
            <person name="Tyson G.W."/>
            <person name="Hugenholtz P."/>
            <person name="Polz M.F."/>
            <person name="Zhang T."/>
        </authorList>
    </citation>
    <scope>NUCLEOTIDE SEQUENCE</scope>
    <source>
        <strain evidence="6">HKST-UBA02</strain>
    </source>
</reference>
<name>A0A956NB64_UNCEI</name>
<dbReference type="Proteomes" id="UP000739538">
    <property type="component" value="Unassembled WGS sequence"/>
</dbReference>
<gene>
    <name evidence="6" type="ORF">KDA27_07305</name>
</gene>
<dbReference type="InterPro" id="IPR007298">
    <property type="entry name" value="Cu-R_lipoprotein_NlpE"/>
</dbReference>
<keyword evidence="2 4" id="KW-0378">Hydrolase</keyword>
<evidence type="ECO:0000256" key="3">
    <source>
        <dbReference type="ARBA" id="ARBA00023295"/>
    </source>
</evidence>
<feature type="compositionally biased region" description="Basic and acidic residues" evidence="5">
    <location>
        <begin position="364"/>
        <end position="382"/>
    </location>
</feature>
<protein>
    <recommendedName>
        <fullName evidence="4">Arabinogalactan endo-beta-1,4-galactanase</fullName>
        <ecNumber evidence="4">3.2.1.89</ecNumber>
    </recommendedName>
</protein>
<accession>A0A956NB64</accession>
<dbReference type="EMBL" id="JAGQHS010000027">
    <property type="protein sequence ID" value="MCA9755592.1"/>
    <property type="molecule type" value="Genomic_DNA"/>
</dbReference>
<evidence type="ECO:0000256" key="2">
    <source>
        <dbReference type="ARBA" id="ARBA00022801"/>
    </source>
</evidence>
<dbReference type="PANTHER" id="PTHR34983:SF2">
    <property type="entry name" value="ENDO-BETA-1,4-GALACTANASE"/>
    <property type="match status" value="1"/>
</dbReference>
<dbReference type="Pfam" id="PF07745">
    <property type="entry name" value="Glyco_hydro_53"/>
    <property type="match status" value="1"/>
</dbReference>
<organism evidence="6 7">
    <name type="scientific">Eiseniibacteriota bacterium</name>
    <dbReference type="NCBI Taxonomy" id="2212470"/>
    <lineage>
        <taxon>Bacteria</taxon>
        <taxon>Candidatus Eiseniibacteriota</taxon>
    </lineage>
</organism>
<dbReference type="InterPro" id="IPR017853">
    <property type="entry name" value="GH"/>
</dbReference>